<dbReference type="AlphaFoldDB" id="A0A0F6SQY5"/>
<name>A0A0F6SQY5_9CORY</name>
<organism evidence="1 2">
    <name type="scientific">[Brevibacterium] flavum</name>
    <dbReference type="NCBI Taxonomy" id="92706"/>
    <lineage>
        <taxon>Bacteria</taxon>
        <taxon>Bacillati</taxon>
        <taxon>Actinomycetota</taxon>
        <taxon>Actinomycetes</taxon>
        <taxon>Mycobacteriales</taxon>
        <taxon>Corynebacteriaceae</taxon>
        <taxon>Corynebacterium</taxon>
    </lineage>
</organism>
<dbReference type="PATRIC" id="fig|92706.3.peg.1109"/>
<dbReference type="EMBL" id="CP011309">
    <property type="protein sequence ID" value="AKF27019.1"/>
    <property type="molecule type" value="Genomic_DNA"/>
</dbReference>
<proteinExistence type="predicted"/>
<dbReference type="HOGENOM" id="CLU_1999564_0_0_11"/>
<dbReference type="RefSeq" id="WP_003863651.1">
    <property type="nucleotide sequence ID" value="NZ_CP011309.1"/>
</dbReference>
<dbReference type="Proteomes" id="UP000034037">
    <property type="component" value="Chromosome"/>
</dbReference>
<accession>A0A0F6SQY5</accession>
<sequence>MTDPLAFPMPETTIVKPEQTALHAFPVTAGPWPFGRTIALPVGANIIIMDTQVPVGSINVRIRVAHGDQIFYANPYEDFMGTKSTLIKIVVDQENTVISVNGTATAPAVGTARVALTIVQAGTM</sequence>
<reference evidence="1 2" key="1">
    <citation type="submission" date="2015-04" db="EMBL/GenBank/DDBJ databases">
        <title>Complete Genome Sequence of Brevibacterium flavum ATCC 15168.</title>
        <authorList>
            <person name="Ahn J."/>
            <person name="Park G."/>
            <person name="Jeon W."/>
            <person name="Jang Y."/>
            <person name="Jang M."/>
            <person name="Lee H."/>
            <person name="Lee H."/>
        </authorList>
    </citation>
    <scope>NUCLEOTIDE SEQUENCE [LARGE SCALE GENOMIC DNA]</scope>
    <source>
        <strain evidence="1 2">ATCC 15168</strain>
    </source>
</reference>
<gene>
    <name evidence="1" type="ORF">YH66_05345</name>
</gene>
<protein>
    <submittedName>
        <fullName evidence="1">Uncharacterized protein</fullName>
    </submittedName>
</protein>
<keyword evidence="2" id="KW-1185">Reference proteome</keyword>
<evidence type="ECO:0000313" key="1">
    <source>
        <dbReference type="EMBL" id="AKF27019.1"/>
    </source>
</evidence>
<evidence type="ECO:0000313" key="2">
    <source>
        <dbReference type="Proteomes" id="UP000034037"/>
    </source>
</evidence>